<keyword evidence="2" id="KW-1185">Reference proteome</keyword>
<protein>
    <submittedName>
        <fullName evidence="1">Glycosyltransferase</fullName>
    </submittedName>
</protein>
<name>A0AA90TYE7_9EURY</name>
<dbReference type="PANTHER" id="PTHR39662">
    <property type="entry name" value="DUF354 DOMAIN-CONTAINING PROTEIN-RELATED"/>
    <property type="match status" value="1"/>
</dbReference>
<reference evidence="1 2" key="1">
    <citation type="submission" date="2023-07" db="EMBL/GenBank/DDBJ databases">
        <title>Genomic Encyclopedia of Type Strains, Phase IV (KMG-IV): sequencing the most valuable type-strain genomes for metagenomic binning, comparative biology and taxonomic classification.</title>
        <authorList>
            <person name="Goeker M."/>
        </authorList>
    </citation>
    <scope>NUCLEOTIDE SEQUENCE [LARGE SCALE GENOMIC DNA]</scope>
    <source>
        <strain evidence="1 2">DSM 17273</strain>
    </source>
</reference>
<dbReference type="Pfam" id="PF04007">
    <property type="entry name" value="DUF354"/>
    <property type="match status" value="1"/>
</dbReference>
<dbReference type="SUPFAM" id="SSF53756">
    <property type="entry name" value="UDP-Glycosyltransferase/glycogen phosphorylase"/>
    <property type="match status" value="1"/>
</dbReference>
<dbReference type="AlphaFoldDB" id="A0AA90TYE7"/>
<comment type="caution">
    <text evidence="1">The sequence shown here is derived from an EMBL/GenBank/DDBJ whole genome shotgun (WGS) entry which is preliminary data.</text>
</comment>
<proteinExistence type="predicted"/>
<evidence type="ECO:0000313" key="1">
    <source>
        <dbReference type="EMBL" id="MDR6222420.1"/>
    </source>
</evidence>
<dbReference type="EMBL" id="JAVDQI010000002">
    <property type="protein sequence ID" value="MDR6222420.1"/>
    <property type="molecule type" value="Genomic_DNA"/>
</dbReference>
<evidence type="ECO:0000313" key="2">
    <source>
        <dbReference type="Proteomes" id="UP001185015"/>
    </source>
</evidence>
<accession>A0AA90TYE7</accession>
<dbReference type="InterPro" id="IPR007152">
    <property type="entry name" value="DUF354"/>
</dbReference>
<dbReference type="PIRSF" id="PIRSF005357">
    <property type="entry name" value="UCP005357"/>
    <property type="match status" value="1"/>
</dbReference>
<gene>
    <name evidence="1" type="ORF">J2750_000865</name>
</gene>
<organism evidence="1 2">
    <name type="scientific">Methanococcoides alaskense</name>
    <dbReference type="NCBI Taxonomy" id="325778"/>
    <lineage>
        <taxon>Archaea</taxon>
        <taxon>Methanobacteriati</taxon>
        <taxon>Methanobacteriota</taxon>
        <taxon>Stenosarchaea group</taxon>
        <taxon>Methanomicrobia</taxon>
        <taxon>Methanosarcinales</taxon>
        <taxon>Methanosarcinaceae</taxon>
        <taxon>Methanococcoides</taxon>
    </lineage>
</organism>
<dbReference type="RefSeq" id="WP_309739473.1">
    <property type="nucleotide sequence ID" value="NZ_JAQFFK010000002.1"/>
</dbReference>
<dbReference type="Proteomes" id="UP001185015">
    <property type="component" value="Unassembled WGS sequence"/>
</dbReference>
<dbReference type="PANTHER" id="PTHR39662:SF1">
    <property type="entry name" value="DUF354 DOMAIN-CONTAINING PROTEIN"/>
    <property type="match status" value="1"/>
</dbReference>
<sequence>MWYGYGGQCGEEGYSCGENMRILFNMAHPGQIHLFKNAIWALEKRGHDCKITTVDKDVSLNLLGAYGFEYDVVGSAKPSLFSKATELLKIEYNLYRIARSFKPDILVGGVGNAYVAHVGKIIRKPSIVFDDTEHAKIEHILTDPFASVICTPSCYKADLGKKQIRYDGYHELAYLHPDYFTPNPEVLSELGLNEDDTFIILRFVKWDADHDIGQYGIQNKIEFVNELEKHGRVLITSEGEMDYSLKKYRIKVSPEKLHDLLYYASLYVGEGGTTAVESAILGTPSIYVSSLVGTMGNFTELEEKYGLLFNYKDSDKALNKAVELIHDPSTKEEWNKRREQLLRDKIDVTAFMVRYIENFNNLTSKPLSA</sequence>